<dbReference type="Gene3D" id="1.20.1250.20">
    <property type="entry name" value="MFS general substrate transporter like domains"/>
    <property type="match status" value="2"/>
</dbReference>
<dbReference type="RefSeq" id="XP_051445339.1">
    <property type="nucleotide sequence ID" value="XM_051584432.1"/>
</dbReference>
<feature type="transmembrane region" description="Helical" evidence="6">
    <location>
        <begin position="90"/>
        <end position="114"/>
    </location>
</feature>
<feature type="domain" description="Major facilitator superfamily (MFS) profile" evidence="7">
    <location>
        <begin position="1"/>
        <end position="445"/>
    </location>
</feature>
<feature type="transmembrane region" description="Helical" evidence="6">
    <location>
        <begin position="192"/>
        <end position="211"/>
    </location>
</feature>
<comment type="caution">
    <text evidence="8">The sequence shown here is derived from an EMBL/GenBank/DDBJ whole genome shotgun (WGS) entry which is preliminary data.</text>
</comment>
<dbReference type="InterPro" id="IPR011701">
    <property type="entry name" value="MFS"/>
</dbReference>
<evidence type="ECO:0000256" key="4">
    <source>
        <dbReference type="ARBA" id="ARBA00022989"/>
    </source>
</evidence>
<keyword evidence="2" id="KW-0813">Transport</keyword>
<feature type="transmembrane region" description="Helical" evidence="6">
    <location>
        <begin position="388"/>
        <end position="412"/>
    </location>
</feature>
<dbReference type="PRINTS" id="PR01036">
    <property type="entry name" value="TCRTETB"/>
</dbReference>
<accession>A0AAD5HDI7</accession>
<dbReference type="GO" id="GO:0005886">
    <property type="term" value="C:plasma membrane"/>
    <property type="evidence" value="ECO:0007669"/>
    <property type="project" value="TreeGrafter"/>
</dbReference>
<evidence type="ECO:0000259" key="7">
    <source>
        <dbReference type="PROSITE" id="PS50850"/>
    </source>
</evidence>
<comment type="subcellular location">
    <subcellularLocation>
        <location evidence="1">Endomembrane system</location>
        <topology evidence="1">Multi-pass membrane protein</topology>
    </subcellularLocation>
</comment>
<evidence type="ECO:0000256" key="1">
    <source>
        <dbReference type="ARBA" id="ARBA00004127"/>
    </source>
</evidence>
<keyword evidence="5 6" id="KW-0472">Membrane</keyword>
<evidence type="ECO:0000256" key="3">
    <source>
        <dbReference type="ARBA" id="ARBA00022692"/>
    </source>
</evidence>
<evidence type="ECO:0000256" key="6">
    <source>
        <dbReference type="SAM" id="Phobius"/>
    </source>
</evidence>
<dbReference type="PROSITE" id="PS50850">
    <property type="entry name" value="MFS"/>
    <property type="match status" value="1"/>
</dbReference>
<keyword evidence="3 6" id="KW-0812">Transmembrane</keyword>
<keyword evidence="4 6" id="KW-1133">Transmembrane helix</keyword>
<feature type="transmembrane region" description="Helical" evidence="6">
    <location>
        <begin position="126"/>
        <end position="145"/>
    </location>
</feature>
<feature type="non-terminal residue" evidence="8">
    <location>
        <position position="1"/>
    </location>
</feature>
<evidence type="ECO:0000256" key="2">
    <source>
        <dbReference type="ARBA" id="ARBA00022448"/>
    </source>
</evidence>
<dbReference type="CDD" id="cd17502">
    <property type="entry name" value="MFS_Azr1_MDR_like"/>
    <property type="match status" value="1"/>
</dbReference>
<dbReference type="Proteomes" id="UP001206595">
    <property type="component" value="Unassembled WGS sequence"/>
</dbReference>
<feature type="transmembrane region" description="Helical" evidence="6">
    <location>
        <begin position="263"/>
        <end position="281"/>
    </location>
</feature>
<feature type="transmembrane region" description="Helical" evidence="6">
    <location>
        <begin position="65"/>
        <end position="84"/>
    </location>
</feature>
<feature type="transmembrane region" description="Helical" evidence="6">
    <location>
        <begin position="328"/>
        <end position="348"/>
    </location>
</feature>
<dbReference type="Pfam" id="PF07690">
    <property type="entry name" value="MFS_1"/>
    <property type="match status" value="1"/>
</dbReference>
<dbReference type="PANTHER" id="PTHR23501">
    <property type="entry name" value="MAJOR FACILITATOR SUPERFAMILY"/>
    <property type="match status" value="1"/>
</dbReference>
<organism evidence="8 9">
    <name type="scientific">Umbelopsis ramanniana AG</name>
    <dbReference type="NCBI Taxonomy" id="1314678"/>
    <lineage>
        <taxon>Eukaryota</taxon>
        <taxon>Fungi</taxon>
        <taxon>Fungi incertae sedis</taxon>
        <taxon>Mucoromycota</taxon>
        <taxon>Mucoromycotina</taxon>
        <taxon>Umbelopsidomycetes</taxon>
        <taxon>Umbelopsidales</taxon>
        <taxon>Umbelopsidaceae</taxon>
        <taxon>Umbelopsis</taxon>
    </lineage>
</organism>
<name>A0AAD5HDI7_UMBRA</name>
<protein>
    <recommendedName>
        <fullName evidence="7">Major facilitator superfamily (MFS) profile domain-containing protein</fullName>
    </recommendedName>
</protein>
<reference evidence="8" key="1">
    <citation type="submission" date="2021-06" db="EMBL/GenBank/DDBJ databases">
        <authorList>
            <consortium name="DOE Joint Genome Institute"/>
            <person name="Mondo S.J."/>
            <person name="Amses K.R."/>
            <person name="Simmons D.R."/>
            <person name="Longcore J.E."/>
            <person name="Seto K."/>
            <person name="Alves G.H."/>
            <person name="Bonds A.E."/>
            <person name="Quandt C.A."/>
            <person name="Davis W.J."/>
            <person name="Chang Y."/>
            <person name="Letcher P.M."/>
            <person name="Powell M.J."/>
            <person name="Kuo A."/>
            <person name="Labutti K."/>
            <person name="Pangilinan J."/>
            <person name="Andreopoulos W."/>
            <person name="Tritt A."/>
            <person name="Riley R."/>
            <person name="Hundley H."/>
            <person name="Johnson J."/>
            <person name="Lipzen A."/>
            <person name="Barry K."/>
            <person name="Berbee M.L."/>
            <person name="Buchler N.E."/>
            <person name="Grigoriev I.V."/>
            <person name="Spatafora J.W."/>
            <person name="Stajich J.E."/>
            <person name="James T.Y."/>
        </authorList>
    </citation>
    <scope>NUCLEOTIDE SEQUENCE</scope>
    <source>
        <strain evidence="8">AG</strain>
    </source>
</reference>
<evidence type="ECO:0000313" key="8">
    <source>
        <dbReference type="EMBL" id="KAI8580335.1"/>
    </source>
</evidence>
<dbReference type="PANTHER" id="PTHR23501:SF191">
    <property type="entry name" value="VACUOLAR BASIC AMINO ACID TRANSPORTER 4"/>
    <property type="match status" value="1"/>
</dbReference>
<feature type="transmembrane region" description="Helical" evidence="6">
    <location>
        <begin position="223"/>
        <end position="242"/>
    </location>
</feature>
<evidence type="ECO:0000256" key="5">
    <source>
        <dbReference type="ARBA" id="ARBA00023136"/>
    </source>
</evidence>
<dbReference type="InterPro" id="IPR036259">
    <property type="entry name" value="MFS_trans_sf"/>
</dbReference>
<dbReference type="InterPro" id="IPR020846">
    <property type="entry name" value="MFS_dom"/>
</dbReference>
<evidence type="ECO:0000313" key="9">
    <source>
        <dbReference type="Proteomes" id="UP001206595"/>
    </source>
</evidence>
<sequence length="445" mass="47784">MLALGLSMFMASLDQTVVSVAIPTIAAEFQSLQDVSWVGAAYFLTWTAFQGVYGKCSSIFGYKIMILFALFFFLLGSLICALANSMIMLIIGRAIAGIGGAGIQSLTQIIITVVCPVRRRGMYQGLAGLFYMIGTAIGPLIGGAFTDHLSWRWAFYINLPLGAVSALAVVLVLRNQPAPGTTWKERFSRVDYLGLVLLLAWVIILLLPLSWGGSKYSWNSPVIIVLFCLFAVLLAIFLWVQWRVAKEPLMPLSVFTVHRNPGLIFMANIFMGMCLTGFIYYVPIIYQQGMGNSATTSGVKFIPYMVSTILCAIVCGILISVTLRYRPFAAMGPFIASIGTGLVTTWTMSASTGLQVGCLILSGAGTGAFVVSALFSAQAPTKKEDLPVTTSLVSFFRSLGGVIGVTVFGTIFNNTLPNLIAQAIPNIDPASMTAILEGDKTVISG</sequence>
<keyword evidence="9" id="KW-1185">Reference proteome</keyword>
<reference evidence="8" key="2">
    <citation type="journal article" date="2022" name="Proc. Natl. Acad. Sci. U.S.A.">
        <title>Diploid-dominant life cycles characterize the early evolution of Fungi.</title>
        <authorList>
            <person name="Amses K.R."/>
            <person name="Simmons D.R."/>
            <person name="Longcore J.E."/>
            <person name="Mondo S.J."/>
            <person name="Seto K."/>
            <person name="Jeronimo G.H."/>
            <person name="Bonds A.E."/>
            <person name="Quandt C.A."/>
            <person name="Davis W.J."/>
            <person name="Chang Y."/>
            <person name="Federici B.A."/>
            <person name="Kuo A."/>
            <person name="LaButti K."/>
            <person name="Pangilinan J."/>
            <person name="Andreopoulos W."/>
            <person name="Tritt A."/>
            <person name="Riley R."/>
            <person name="Hundley H."/>
            <person name="Johnson J."/>
            <person name="Lipzen A."/>
            <person name="Barry K."/>
            <person name="Lang B.F."/>
            <person name="Cuomo C.A."/>
            <person name="Buchler N.E."/>
            <person name="Grigoriev I.V."/>
            <person name="Spatafora J.W."/>
            <person name="Stajich J.E."/>
            <person name="James T.Y."/>
        </authorList>
    </citation>
    <scope>NUCLEOTIDE SEQUENCE</scope>
    <source>
        <strain evidence="8">AG</strain>
    </source>
</reference>
<dbReference type="GO" id="GO:0012505">
    <property type="term" value="C:endomembrane system"/>
    <property type="evidence" value="ECO:0007669"/>
    <property type="project" value="UniProtKB-SubCell"/>
</dbReference>
<proteinExistence type="predicted"/>
<feature type="transmembrane region" description="Helical" evidence="6">
    <location>
        <begin position="301"/>
        <end position="321"/>
    </location>
</feature>
<gene>
    <name evidence="8" type="ORF">K450DRAFT_187398</name>
</gene>
<dbReference type="GeneID" id="75909782"/>
<feature type="transmembrane region" description="Helical" evidence="6">
    <location>
        <begin position="151"/>
        <end position="172"/>
    </location>
</feature>
<dbReference type="SUPFAM" id="SSF103473">
    <property type="entry name" value="MFS general substrate transporter"/>
    <property type="match status" value="2"/>
</dbReference>
<feature type="transmembrane region" description="Helical" evidence="6">
    <location>
        <begin position="35"/>
        <end position="53"/>
    </location>
</feature>
<dbReference type="AlphaFoldDB" id="A0AAD5HDI7"/>
<dbReference type="GO" id="GO:0022857">
    <property type="term" value="F:transmembrane transporter activity"/>
    <property type="evidence" value="ECO:0007669"/>
    <property type="project" value="InterPro"/>
</dbReference>
<feature type="transmembrane region" description="Helical" evidence="6">
    <location>
        <begin position="354"/>
        <end position="376"/>
    </location>
</feature>
<dbReference type="EMBL" id="MU620913">
    <property type="protein sequence ID" value="KAI8580335.1"/>
    <property type="molecule type" value="Genomic_DNA"/>
</dbReference>